<dbReference type="InParanoid" id="G4TVT2"/>
<comment type="caution">
    <text evidence="1">The sequence shown here is derived from an EMBL/GenBank/DDBJ whole genome shotgun (WGS) entry which is preliminary data.</text>
</comment>
<gene>
    <name evidence="1" type="ORF">PIIN_09408</name>
</gene>
<protein>
    <submittedName>
        <fullName evidence="1">Uncharacterized protein</fullName>
    </submittedName>
</protein>
<sequence>MSSGRDRRPYCQMARAQSSEESDSLCVLALVVVATSSKHALRVYLHPTHPQTASAPAVDDSSGVVGHCSPTDPYQRPRRGQFSIVARLRSVQIRRAFSPTNRQRPVEERWTAARLLARPGAIAPYKPPVTQFAWHLVSSFCFPLAKILGEDALCKTRRLDAMVPGAWRVNNGMSNGIWLAVEHADGVATEPADEGGSRWVGNLGPHK</sequence>
<accession>G4TVT2</accession>
<name>G4TVT2_SERID</name>
<keyword evidence="2" id="KW-1185">Reference proteome</keyword>
<dbReference type="AlphaFoldDB" id="G4TVT2"/>
<dbReference type="Proteomes" id="UP000007148">
    <property type="component" value="Unassembled WGS sequence"/>
</dbReference>
<dbReference type="EMBL" id="CAFZ01000448">
    <property type="protein sequence ID" value="CCA75425.1"/>
    <property type="molecule type" value="Genomic_DNA"/>
</dbReference>
<evidence type="ECO:0000313" key="2">
    <source>
        <dbReference type="Proteomes" id="UP000007148"/>
    </source>
</evidence>
<evidence type="ECO:0000313" key="1">
    <source>
        <dbReference type="EMBL" id="CCA75425.1"/>
    </source>
</evidence>
<dbReference type="HOGENOM" id="CLU_1326838_0_0_1"/>
<proteinExistence type="predicted"/>
<reference evidence="1 2" key="1">
    <citation type="journal article" date="2011" name="PLoS Pathog.">
        <title>Endophytic Life Strategies Decoded by Genome and Transcriptome Analyses of the Mutualistic Root Symbiont Piriformospora indica.</title>
        <authorList>
            <person name="Zuccaro A."/>
            <person name="Lahrmann U."/>
            <person name="Guldener U."/>
            <person name="Langen G."/>
            <person name="Pfiffi S."/>
            <person name="Biedenkopf D."/>
            <person name="Wong P."/>
            <person name="Samans B."/>
            <person name="Grimm C."/>
            <person name="Basiewicz M."/>
            <person name="Murat C."/>
            <person name="Martin F."/>
            <person name="Kogel K.H."/>
        </authorList>
    </citation>
    <scope>NUCLEOTIDE SEQUENCE [LARGE SCALE GENOMIC DNA]</scope>
    <source>
        <strain evidence="1 2">DSM 11827</strain>
    </source>
</reference>
<organism evidence="1 2">
    <name type="scientific">Serendipita indica (strain DSM 11827)</name>
    <name type="common">Root endophyte fungus</name>
    <name type="synonym">Piriformospora indica</name>
    <dbReference type="NCBI Taxonomy" id="1109443"/>
    <lineage>
        <taxon>Eukaryota</taxon>
        <taxon>Fungi</taxon>
        <taxon>Dikarya</taxon>
        <taxon>Basidiomycota</taxon>
        <taxon>Agaricomycotina</taxon>
        <taxon>Agaricomycetes</taxon>
        <taxon>Sebacinales</taxon>
        <taxon>Serendipitaceae</taxon>
        <taxon>Serendipita</taxon>
    </lineage>
</organism>